<evidence type="ECO:0000256" key="2">
    <source>
        <dbReference type="HAMAP-Rule" id="MF_03135"/>
    </source>
</evidence>
<dbReference type="GO" id="GO:0005739">
    <property type="term" value="C:mitochondrion"/>
    <property type="evidence" value="ECO:0007669"/>
    <property type="project" value="UniProtKB-SubCell"/>
</dbReference>
<feature type="region of interest" description="Disordered" evidence="3">
    <location>
        <begin position="211"/>
        <end position="234"/>
    </location>
</feature>
<dbReference type="InterPro" id="IPR009060">
    <property type="entry name" value="UBA-like_sf"/>
</dbReference>
<dbReference type="Proteomes" id="UP000092730">
    <property type="component" value="Chromosome 2"/>
</dbReference>
<feature type="compositionally biased region" description="Low complexity" evidence="3">
    <location>
        <begin position="214"/>
        <end position="231"/>
    </location>
</feature>
<dbReference type="GeneID" id="30207521"/>
<dbReference type="KEGG" id="kbi:30207521"/>
<feature type="compositionally biased region" description="Low complexity" evidence="3">
    <location>
        <begin position="33"/>
        <end position="50"/>
    </location>
</feature>
<evidence type="ECO:0000256" key="1">
    <source>
        <dbReference type="ARBA" id="ARBA00022946"/>
    </source>
</evidence>
<organism evidence="4 5">
    <name type="scientific">Kwoniella bestiolae CBS 10118</name>
    <dbReference type="NCBI Taxonomy" id="1296100"/>
    <lineage>
        <taxon>Eukaryota</taxon>
        <taxon>Fungi</taxon>
        <taxon>Dikarya</taxon>
        <taxon>Basidiomycota</taxon>
        <taxon>Agaricomycotina</taxon>
        <taxon>Tremellomycetes</taxon>
        <taxon>Tremellales</taxon>
        <taxon>Cryptococcaceae</taxon>
        <taxon>Kwoniella</taxon>
    </lineage>
</organism>
<dbReference type="Gene3D" id="3.30.479.20">
    <property type="entry name" value="Elongation factor Ts, dimerisation domain"/>
    <property type="match status" value="2"/>
</dbReference>
<reference evidence="4" key="1">
    <citation type="submission" date="2013-07" db="EMBL/GenBank/DDBJ databases">
        <authorList>
            <consortium name="The Broad Institute Genome Sequencing Platform"/>
            <person name="Cuomo C."/>
            <person name="Litvintseva A."/>
            <person name="Chen Y."/>
            <person name="Heitman J."/>
            <person name="Sun S."/>
            <person name="Springer D."/>
            <person name="Dromer F."/>
            <person name="Young S.K."/>
            <person name="Zeng Q."/>
            <person name="Gargeya S."/>
            <person name="Fitzgerald M."/>
            <person name="Abouelleil A."/>
            <person name="Alvarado L."/>
            <person name="Berlin A.M."/>
            <person name="Chapman S.B."/>
            <person name="Dewar J."/>
            <person name="Goldberg J."/>
            <person name="Griggs A."/>
            <person name="Gujja S."/>
            <person name="Hansen M."/>
            <person name="Howarth C."/>
            <person name="Imamovic A."/>
            <person name="Larimer J."/>
            <person name="McCowan C."/>
            <person name="Murphy C."/>
            <person name="Pearson M."/>
            <person name="Priest M."/>
            <person name="Roberts A."/>
            <person name="Saif S."/>
            <person name="Shea T."/>
            <person name="Sykes S."/>
            <person name="Wortman J."/>
            <person name="Nusbaum C."/>
            <person name="Birren B."/>
        </authorList>
    </citation>
    <scope>NUCLEOTIDE SEQUENCE</scope>
    <source>
        <strain evidence="4">CBS 10118</strain>
    </source>
</reference>
<accession>A0AAJ8M982</accession>
<dbReference type="AlphaFoldDB" id="A0AAJ8M982"/>
<comment type="function">
    <text evidence="2">Associates with the EF-Tu.GDP complex and induces the exchange of GDP to GTP. It remains bound to the aminoacyl-tRNA.EF-Tu.GTP complex up to the GTP hydrolysis stage on the ribosome.</text>
</comment>
<dbReference type="PANTHER" id="PTHR11741">
    <property type="entry name" value="ELONGATION FACTOR TS"/>
    <property type="match status" value="1"/>
</dbReference>
<dbReference type="GO" id="GO:0003746">
    <property type="term" value="F:translation elongation factor activity"/>
    <property type="evidence" value="ECO:0007669"/>
    <property type="project" value="UniProtKB-UniRule"/>
</dbReference>
<dbReference type="Gene3D" id="1.10.8.10">
    <property type="entry name" value="DNA helicase RuvA subunit, C-terminal domain"/>
    <property type="match status" value="1"/>
</dbReference>
<name>A0AAJ8M982_9TREE</name>
<keyword evidence="2" id="KW-0251">Elongation factor</keyword>
<keyword evidence="1" id="KW-0809">Transit peptide</keyword>
<dbReference type="EMBL" id="CP144542">
    <property type="protein sequence ID" value="WVW82410.1"/>
    <property type="molecule type" value="Genomic_DNA"/>
</dbReference>
<dbReference type="HAMAP" id="MF_00050">
    <property type="entry name" value="EF_Ts"/>
    <property type="match status" value="1"/>
</dbReference>
<gene>
    <name evidence="2" type="primary">TSF1</name>
    <name evidence="4" type="ORF">I302_104417</name>
</gene>
<keyword evidence="5" id="KW-1185">Reference proteome</keyword>
<keyword evidence="2" id="KW-0648">Protein biosynthesis</keyword>
<sequence>MALLVKRPPFSNLQTRIHQQSRTSTHHVPSPPRASSSLLRSPFTPTLRSRSLSTTPFHLNAQKTKVPINLIASLRKEFPVPLAQAREALEKSGLDLKAALEYLKTSSSSSDSAEKKAAKVSGRSTDEGVISISLLGGKRVGMVHLGCETDFVARNQVFLKTAKDISETTAFLDVPSEIDHPVEIDINSKKDPILNFPTESLLSAPLIALPQENSSGESSSHPNPISSSSDPQTIKQSLLSSLTQTGENLKLLRATSFAAPFPSKPEVRFVPSGYAHGGSNDKQGKVGGIVVLGVESIDAEKPMATLIHGPNGEKLETDLNELARTVARQVVGFPTKIVEKQDRPFENDEILYEQPFMMKGDERAVKDVLQEWGTERGVRVRVVGMRRWSVGDELEEAGLDKTE</sequence>
<evidence type="ECO:0000256" key="3">
    <source>
        <dbReference type="SAM" id="MobiDB-lite"/>
    </source>
</evidence>
<dbReference type="GO" id="GO:0070125">
    <property type="term" value="P:mitochondrial translational elongation"/>
    <property type="evidence" value="ECO:0007669"/>
    <property type="project" value="TreeGrafter"/>
</dbReference>
<protein>
    <recommendedName>
        <fullName evidence="2">Elongation factor Ts, mitochondrial</fullName>
        <shortName evidence="2">EF-Ts</shortName>
        <shortName evidence="2">EF-TsMt</shortName>
    </recommendedName>
</protein>
<comment type="subcellular location">
    <subcellularLocation>
        <location evidence="2">Mitochondrion</location>
    </subcellularLocation>
</comment>
<proteinExistence type="inferred from homology"/>
<feature type="region of interest" description="Disordered" evidence="3">
    <location>
        <begin position="1"/>
        <end position="50"/>
    </location>
</feature>
<dbReference type="PANTHER" id="PTHR11741:SF0">
    <property type="entry name" value="ELONGATION FACTOR TS, MITOCHONDRIAL"/>
    <property type="match status" value="1"/>
</dbReference>
<feature type="compositionally biased region" description="Polar residues" evidence="3">
    <location>
        <begin position="11"/>
        <end position="27"/>
    </location>
</feature>
<dbReference type="InterPro" id="IPR001816">
    <property type="entry name" value="Transl_elong_EFTs/EF1B"/>
</dbReference>
<keyword evidence="2" id="KW-0496">Mitochondrion</keyword>
<dbReference type="SUPFAM" id="SSF54713">
    <property type="entry name" value="Elongation factor Ts (EF-Ts), dimerisation domain"/>
    <property type="match status" value="2"/>
</dbReference>
<dbReference type="InterPro" id="IPR036402">
    <property type="entry name" value="EF-Ts_dimer_sf"/>
</dbReference>
<reference evidence="4" key="2">
    <citation type="submission" date="2024-02" db="EMBL/GenBank/DDBJ databases">
        <title>Comparative genomics of Cryptococcus and Kwoniella reveals pathogenesis evolution and contrasting modes of karyotype evolution via chromosome fusion or intercentromeric recombination.</title>
        <authorList>
            <person name="Coelho M.A."/>
            <person name="David-Palma M."/>
            <person name="Shea T."/>
            <person name="Bowers K."/>
            <person name="McGinley-Smith S."/>
            <person name="Mohammad A.W."/>
            <person name="Gnirke A."/>
            <person name="Yurkov A.M."/>
            <person name="Nowrousian M."/>
            <person name="Sun S."/>
            <person name="Cuomo C.A."/>
            <person name="Heitman J."/>
        </authorList>
    </citation>
    <scope>NUCLEOTIDE SEQUENCE</scope>
    <source>
        <strain evidence="4">CBS 10118</strain>
    </source>
</reference>
<evidence type="ECO:0000313" key="4">
    <source>
        <dbReference type="EMBL" id="WVW82410.1"/>
    </source>
</evidence>
<evidence type="ECO:0000313" key="5">
    <source>
        <dbReference type="Proteomes" id="UP000092730"/>
    </source>
</evidence>
<dbReference type="SUPFAM" id="SSF46934">
    <property type="entry name" value="UBA-like"/>
    <property type="match status" value="1"/>
</dbReference>
<comment type="similarity">
    <text evidence="2">Belongs to the EF-Ts family.</text>
</comment>